<reference evidence="1" key="1">
    <citation type="submission" date="2021-02" db="EMBL/GenBank/DDBJ databases">
        <authorList>
            <person name="Nieuwenhuis M."/>
            <person name="Van De Peppel L.J.J."/>
        </authorList>
    </citation>
    <scope>NUCLEOTIDE SEQUENCE</scope>
    <source>
        <strain evidence="1">D49</strain>
    </source>
</reference>
<dbReference type="Proteomes" id="UP000717328">
    <property type="component" value="Unassembled WGS sequence"/>
</dbReference>
<dbReference type="AlphaFoldDB" id="A0A9P7FS37"/>
<organism evidence="1 2">
    <name type="scientific">Sphagnurus paluster</name>
    <dbReference type="NCBI Taxonomy" id="117069"/>
    <lineage>
        <taxon>Eukaryota</taxon>
        <taxon>Fungi</taxon>
        <taxon>Dikarya</taxon>
        <taxon>Basidiomycota</taxon>
        <taxon>Agaricomycotina</taxon>
        <taxon>Agaricomycetes</taxon>
        <taxon>Agaricomycetidae</taxon>
        <taxon>Agaricales</taxon>
        <taxon>Tricholomatineae</taxon>
        <taxon>Lyophyllaceae</taxon>
        <taxon>Sphagnurus</taxon>
    </lineage>
</organism>
<dbReference type="OrthoDB" id="3184970at2759"/>
<accession>A0A9P7FS37</accession>
<dbReference type="InterPro" id="IPR011333">
    <property type="entry name" value="SKP1/BTB/POZ_sf"/>
</dbReference>
<evidence type="ECO:0000313" key="1">
    <source>
        <dbReference type="EMBL" id="KAG5637532.1"/>
    </source>
</evidence>
<dbReference type="EMBL" id="JABCKI010005822">
    <property type="protein sequence ID" value="KAG5637532.1"/>
    <property type="molecule type" value="Genomic_DNA"/>
</dbReference>
<name>A0A9P7FS37_9AGAR</name>
<keyword evidence="2" id="KW-1185">Reference proteome</keyword>
<comment type="caution">
    <text evidence="1">The sequence shown here is derived from an EMBL/GenBank/DDBJ whole genome shotgun (WGS) entry which is preliminary data.</text>
</comment>
<reference evidence="1" key="2">
    <citation type="submission" date="2021-10" db="EMBL/GenBank/DDBJ databases">
        <title>Phylogenomics reveals ancestral predisposition of the termite-cultivated fungus Termitomyces towards a domesticated lifestyle.</title>
        <authorList>
            <person name="Auxier B."/>
            <person name="Grum-Grzhimaylo A."/>
            <person name="Cardenas M.E."/>
            <person name="Lodge J.D."/>
            <person name="Laessoe T."/>
            <person name="Pedersen O."/>
            <person name="Smith M.E."/>
            <person name="Kuyper T.W."/>
            <person name="Franco-Molano E.A."/>
            <person name="Baroni T.J."/>
            <person name="Aanen D.K."/>
        </authorList>
    </citation>
    <scope>NUCLEOTIDE SEQUENCE</scope>
    <source>
        <strain evidence="1">D49</strain>
    </source>
</reference>
<evidence type="ECO:0000313" key="2">
    <source>
        <dbReference type="Proteomes" id="UP000717328"/>
    </source>
</evidence>
<gene>
    <name evidence="1" type="ORF">H0H81_004228</name>
</gene>
<protein>
    <recommendedName>
        <fullName evidence="3">BTB domain-containing protein</fullName>
    </recommendedName>
</protein>
<evidence type="ECO:0008006" key="3">
    <source>
        <dbReference type="Google" id="ProtNLM"/>
    </source>
</evidence>
<dbReference type="SUPFAM" id="SSF54695">
    <property type="entry name" value="POZ domain"/>
    <property type="match status" value="1"/>
</dbReference>
<dbReference type="Gene3D" id="3.30.710.10">
    <property type="entry name" value="Potassium Channel Kv1.1, Chain A"/>
    <property type="match status" value="1"/>
</dbReference>
<sequence>MSTTKYSNKFYASDADVSFLSSDKVVFQLHRKYLEATCGAFPSAEFETRGEQVPLTEDAETLEVLFQFVYPRRHPDLKSTPFELLSRVAEAAEKYEVFAAMNVCKYRMECVHLDLISQCSPTLIFHGGNYRIMSPQHHKEVFIYAMKHGHKDIMANTAPPLLDVPLDEMAKILTPHHIVPWASGFR</sequence>
<proteinExistence type="predicted"/>